<evidence type="ECO:0000313" key="1">
    <source>
        <dbReference type="EMBL" id="KRQ16250.1"/>
    </source>
</evidence>
<accession>A0A0R3E245</accession>
<proteinExistence type="predicted"/>
<dbReference type="RefSeq" id="WP_057743441.1">
    <property type="nucleotide sequence ID" value="NZ_LJYG01000029.1"/>
</dbReference>
<organism evidence="1 2">
    <name type="scientific">Bradyrhizobium manausense</name>
    <dbReference type="NCBI Taxonomy" id="989370"/>
    <lineage>
        <taxon>Bacteria</taxon>
        <taxon>Pseudomonadati</taxon>
        <taxon>Pseudomonadota</taxon>
        <taxon>Alphaproteobacteria</taxon>
        <taxon>Hyphomicrobiales</taxon>
        <taxon>Nitrobacteraceae</taxon>
        <taxon>Bradyrhizobium</taxon>
    </lineage>
</organism>
<comment type="caution">
    <text evidence="1">The sequence shown here is derived from an EMBL/GenBank/DDBJ whole genome shotgun (WGS) entry which is preliminary data.</text>
</comment>
<dbReference type="EMBL" id="LJYG01000029">
    <property type="protein sequence ID" value="KRQ16250.1"/>
    <property type="molecule type" value="Genomic_DNA"/>
</dbReference>
<reference evidence="1 2" key="1">
    <citation type="submission" date="2015-09" db="EMBL/GenBank/DDBJ databases">
        <title>Draft Genome Sequence of Bradyrhizobium manausense Strain BR 3351T, a Novel Symbiotic Nitrogen-Fixing Alphaproteobacterium Isolated from Brazilian Amazon Rain Forest.</title>
        <authorList>
            <person name="De Araujo J.L."/>
            <person name="Zilli J.E."/>
        </authorList>
    </citation>
    <scope>NUCLEOTIDE SEQUENCE [LARGE SCALE GENOMIC DNA]</scope>
    <source>
        <strain evidence="1 2">BR3351</strain>
    </source>
</reference>
<dbReference type="AlphaFoldDB" id="A0A0R3E245"/>
<gene>
    <name evidence="1" type="ORF">AOQ71_06715</name>
</gene>
<sequence length="63" mass="6490">MSDVGYQVYSKNGNGAIVVVASSAKQALAKANELAESGNEVLIKDLAGKVLDTAVIVELAARE</sequence>
<protein>
    <submittedName>
        <fullName evidence="1">Uncharacterized protein</fullName>
    </submittedName>
</protein>
<keyword evidence="2" id="KW-1185">Reference proteome</keyword>
<dbReference type="Proteomes" id="UP000051936">
    <property type="component" value="Unassembled WGS sequence"/>
</dbReference>
<evidence type="ECO:0000313" key="2">
    <source>
        <dbReference type="Proteomes" id="UP000051936"/>
    </source>
</evidence>
<dbReference type="OrthoDB" id="8250320at2"/>
<name>A0A0R3E245_9BRAD</name>